<feature type="domain" description="Pvc16 N-terminal" evidence="1">
    <location>
        <begin position="9"/>
        <end position="206"/>
    </location>
</feature>
<sequence length="436" mass="46338">MSSALGLAAVAATLQQLLESGFAELKLADVLASTGALVSCLAPDRIDRSADQSRLNLYLYNQQRNPGWANLGLPSRDSRGERVGNPALALDLYFLVSAYGAEDFHSEILLGAAMQILHETPGLGREAIKALLKPGPSKPSLPKELELAGLADQLEQLRITPLNHSMDEIARIWSTIQVPARPSAAYQVSVVLLEVQKSQRTPLPVLARNLYAVPLRSPRLDRVETIDGAPILPDSSLRLTGANLRAQSVQLRLNGLDISAGISQLGNDSLQFDLLAPALPEGLQAGVCTLQVVHPQLMGNPPQPHSGQESNLLALVLNPQAGFSVEPGASSQVVDGQTYRSGAISVTCTPAIGPRQRVRLLLNEKNPPADRAPRAYSFSAVDGNGVLPPAESTSSVTIEYRHVLQGSYLARLQVDAGSSPLNLGADGRFSGPEVSP</sequence>
<dbReference type="AlphaFoldDB" id="A0A7W4LNY0"/>
<evidence type="ECO:0000259" key="1">
    <source>
        <dbReference type="Pfam" id="PF14065"/>
    </source>
</evidence>
<proteinExistence type="predicted"/>
<comment type="caution">
    <text evidence="2">The sequence shown here is derived from an EMBL/GenBank/DDBJ whole genome shotgun (WGS) entry which is preliminary data.</text>
</comment>
<evidence type="ECO:0000313" key="2">
    <source>
        <dbReference type="EMBL" id="MBB2496660.1"/>
    </source>
</evidence>
<dbReference type="RefSeq" id="WP_183090188.1">
    <property type="nucleotide sequence ID" value="NZ_JACJUD010000005.1"/>
</dbReference>
<gene>
    <name evidence="2" type="ORF">H3H51_16680</name>
</gene>
<protein>
    <submittedName>
        <fullName evidence="2">DUF4255 domain-containing protein</fullName>
    </submittedName>
</protein>
<accession>A0A7W4LNY0</accession>
<keyword evidence="3" id="KW-1185">Reference proteome</keyword>
<dbReference type="Pfam" id="PF14065">
    <property type="entry name" value="Pvc16_N"/>
    <property type="match status" value="1"/>
</dbReference>
<dbReference type="EMBL" id="JACJUD010000005">
    <property type="protein sequence ID" value="MBB2496660.1"/>
    <property type="molecule type" value="Genomic_DNA"/>
</dbReference>
<dbReference type="InterPro" id="IPR025351">
    <property type="entry name" value="Pvc16_N"/>
</dbReference>
<name>A0A7W4LNY0_9GAMM</name>
<organism evidence="2 3">
    <name type="scientific">Aquipseudomonas ullengensis</name>
    <dbReference type="NCBI Taxonomy" id="2759166"/>
    <lineage>
        <taxon>Bacteria</taxon>
        <taxon>Pseudomonadati</taxon>
        <taxon>Pseudomonadota</taxon>
        <taxon>Gammaproteobacteria</taxon>
        <taxon>Pseudomonadales</taxon>
        <taxon>Pseudomonadaceae</taxon>
        <taxon>Aquipseudomonas</taxon>
    </lineage>
</organism>
<reference evidence="2 3" key="1">
    <citation type="submission" date="2020-08" db="EMBL/GenBank/DDBJ databases">
        <authorList>
            <person name="Kim C.M."/>
        </authorList>
    </citation>
    <scope>NUCLEOTIDE SEQUENCE [LARGE SCALE GENOMIC DNA]</scope>
    <source>
        <strain evidence="2 3">UL070</strain>
    </source>
</reference>
<evidence type="ECO:0000313" key="3">
    <source>
        <dbReference type="Proteomes" id="UP000542720"/>
    </source>
</evidence>
<dbReference type="Proteomes" id="UP000542720">
    <property type="component" value="Unassembled WGS sequence"/>
</dbReference>